<protein>
    <submittedName>
        <fullName evidence="1">Uncharacterized protein</fullName>
    </submittedName>
</protein>
<dbReference type="Proteomes" id="UP000637267">
    <property type="component" value="Unassembled WGS sequence"/>
</dbReference>
<accession>A0ABQ2P438</accession>
<comment type="caution">
    <text evidence="1">The sequence shown here is derived from an EMBL/GenBank/DDBJ whole genome shotgun (WGS) entry which is preliminary data.</text>
</comment>
<sequence>MPACPMLLPSLPGCAARTPAPAPLPRSGCVLKTLTGVCRLMGATELAAILEALPASNEDFGLF</sequence>
<keyword evidence="2" id="KW-1185">Reference proteome</keyword>
<evidence type="ECO:0000313" key="1">
    <source>
        <dbReference type="EMBL" id="GGP17712.1"/>
    </source>
</evidence>
<proteinExistence type="predicted"/>
<dbReference type="EMBL" id="BMLX01000001">
    <property type="protein sequence ID" value="GGP17712.1"/>
    <property type="molecule type" value="Genomic_DNA"/>
</dbReference>
<organism evidence="1 2">
    <name type="scientific">Silvimonas iriomotensis</name>
    <dbReference type="NCBI Taxonomy" id="449662"/>
    <lineage>
        <taxon>Bacteria</taxon>
        <taxon>Pseudomonadati</taxon>
        <taxon>Pseudomonadota</taxon>
        <taxon>Betaproteobacteria</taxon>
        <taxon>Neisseriales</taxon>
        <taxon>Chitinibacteraceae</taxon>
        <taxon>Silvimonas</taxon>
    </lineage>
</organism>
<gene>
    <name evidence="1" type="ORF">GCM10010970_01100</name>
</gene>
<evidence type="ECO:0000313" key="2">
    <source>
        <dbReference type="Proteomes" id="UP000637267"/>
    </source>
</evidence>
<dbReference type="RefSeq" id="WP_188701261.1">
    <property type="nucleotide sequence ID" value="NZ_BMLX01000001.1"/>
</dbReference>
<reference evidence="2" key="1">
    <citation type="journal article" date="2019" name="Int. J. Syst. Evol. Microbiol.">
        <title>The Global Catalogue of Microorganisms (GCM) 10K type strain sequencing project: providing services to taxonomists for standard genome sequencing and annotation.</title>
        <authorList>
            <consortium name="The Broad Institute Genomics Platform"/>
            <consortium name="The Broad Institute Genome Sequencing Center for Infectious Disease"/>
            <person name="Wu L."/>
            <person name="Ma J."/>
        </authorList>
    </citation>
    <scope>NUCLEOTIDE SEQUENCE [LARGE SCALE GENOMIC DNA]</scope>
    <source>
        <strain evidence="2">CGMCC 1.8859</strain>
    </source>
</reference>
<name>A0ABQ2P438_9NEIS</name>